<sequence length="52" mass="6144">MQTLNVNIDQQMISKIEKNQRQVTDYELACFCKCLSVEPNEILKDFAQFLDF</sequence>
<dbReference type="InterPro" id="IPR010982">
    <property type="entry name" value="Lambda_DNA-bd_dom_sf"/>
</dbReference>
<evidence type="ECO:0000259" key="1">
    <source>
        <dbReference type="PROSITE" id="PS50943"/>
    </source>
</evidence>
<dbReference type="Proteomes" id="UP000823877">
    <property type="component" value="Unassembled WGS sequence"/>
</dbReference>
<reference evidence="2" key="2">
    <citation type="submission" date="2021-04" db="EMBL/GenBank/DDBJ databases">
        <authorList>
            <person name="Gilroy R."/>
        </authorList>
    </citation>
    <scope>NUCLEOTIDE SEQUENCE</scope>
    <source>
        <strain evidence="2">CHK188-16595</strain>
    </source>
</reference>
<organism evidence="2 3">
    <name type="scientific">Candidatus Eubacterium faecale</name>
    <dbReference type="NCBI Taxonomy" id="2838568"/>
    <lineage>
        <taxon>Bacteria</taxon>
        <taxon>Bacillati</taxon>
        <taxon>Bacillota</taxon>
        <taxon>Clostridia</taxon>
        <taxon>Eubacteriales</taxon>
        <taxon>Eubacteriaceae</taxon>
        <taxon>Eubacterium</taxon>
    </lineage>
</organism>
<name>A0A9D2MJ53_9FIRM</name>
<dbReference type="PROSITE" id="PS50943">
    <property type="entry name" value="HTH_CROC1"/>
    <property type="match status" value="1"/>
</dbReference>
<proteinExistence type="predicted"/>
<accession>A0A9D2MJ53</accession>
<evidence type="ECO:0000313" key="3">
    <source>
        <dbReference type="Proteomes" id="UP000823877"/>
    </source>
</evidence>
<evidence type="ECO:0000313" key="2">
    <source>
        <dbReference type="EMBL" id="HJB75038.1"/>
    </source>
</evidence>
<protein>
    <recommendedName>
        <fullName evidence="1">HTH cro/C1-type domain-containing protein</fullName>
    </recommendedName>
</protein>
<gene>
    <name evidence="2" type="ORF">IAA37_05105</name>
</gene>
<feature type="domain" description="HTH cro/C1-type" evidence="1">
    <location>
        <begin position="7"/>
        <end position="42"/>
    </location>
</feature>
<dbReference type="SUPFAM" id="SSF47413">
    <property type="entry name" value="lambda repressor-like DNA-binding domains"/>
    <property type="match status" value="1"/>
</dbReference>
<comment type="caution">
    <text evidence="2">The sequence shown here is derived from an EMBL/GenBank/DDBJ whole genome shotgun (WGS) entry which is preliminary data.</text>
</comment>
<dbReference type="InterPro" id="IPR001387">
    <property type="entry name" value="Cro/C1-type_HTH"/>
</dbReference>
<dbReference type="Gene3D" id="1.10.260.40">
    <property type="entry name" value="lambda repressor-like DNA-binding domains"/>
    <property type="match status" value="1"/>
</dbReference>
<reference evidence="2" key="1">
    <citation type="journal article" date="2021" name="PeerJ">
        <title>Extensive microbial diversity within the chicken gut microbiome revealed by metagenomics and culture.</title>
        <authorList>
            <person name="Gilroy R."/>
            <person name="Ravi A."/>
            <person name="Getino M."/>
            <person name="Pursley I."/>
            <person name="Horton D.L."/>
            <person name="Alikhan N.F."/>
            <person name="Baker D."/>
            <person name="Gharbi K."/>
            <person name="Hall N."/>
            <person name="Watson M."/>
            <person name="Adriaenssens E.M."/>
            <person name="Foster-Nyarko E."/>
            <person name="Jarju S."/>
            <person name="Secka A."/>
            <person name="Antonio M."/>
            <person name="Oren A."/>
            <person name="Chaudhuri R.R."/>
            <person name="La Ragione R."/>
            <person name="Hildebrand F."/>
            <person name="Pallen M.J."/>
        </authorList>
    </citation>
    <scope>NUCLEOTIDE SEQUENCE</scope>
    <source>
        <strain evidence="2">CHK188-16595</strain>
    </source>
</reference>
<dbReference type="GO" id="GO:0003677">
    <property type="term" value="F:DNA binding"/>
    <property type="evidence" value="ECO:0007669"/>
    <property type="project" value="InterPro"/>
</dbReference>
<dbReference type="AlphaFoldDB" id="A0A9D2MJ53"/>
<dbReference type="EMBL" id="DWXN01000010">
    <property type="protein sequence ID" value="HJB75038.1"/>
    <property type="molecule type" value="Genomic_DNA"/>
</dbReference>